<evidence type="ECO:0000256" key="2">
    <source>
        <dbReference type="ARBA" id="ARBA00023026"/>
    </source>
</evidence>
<comment type="caution">
    <text evidence="7">The sequence shown here is derived from an EMBL/GenBank/DDBJ whole genome shotgun (WGS) entry which is preliminary data.</text>
</comment>
<dbReference type="InterPro" id="IPR036779">
    <property type="entry name" value="LysM_dom_sf"/>
</dbReference>
<dbReference type="PROSITE" id="PS51782">
    <property type="entry name" value="LYSM"/>
    <property type="match status" value="1"/>
</dbReference>
<evidence type="ECO:0000256" key="1">
    <source>
        <dbReference type="ARBA" id="ARBA00022669"/>
    </source>
</evidence>
<feature type="domain" description="LysM" evidence="6">
    <location>
        <begin position="242"/>
        <end position="289"/>
    </location>
</feature>
<keyword evidence="8" id="KW-1185">Reference proteome</keyword>
<keyword evidence="1" id="KW-0147">Chitin-binding</keyword>
<evidence type="ECO:0000313" key="7">
    <source>
        <dbReference type="EMBL" id="RGP81397.1"/>
    </source>
</evidence>
<evidence type="ECO:0000256" key="5">
    <source>
        <dbReference type="SAM" id="SignalP"/>
    </source>
</evidence>
<proteinExistence type="inferred from homology"/>
<feature type="compositionally biased region" description="Basic and acidic residues" evidence="4">
    <location>
        <begin position="316"/>
        <end position="326"/>
    </location>
</feature>
<dbReference type="PANTHER" id="PTHR34997:SF1">
    <property type="entry name" value="PEPTIDOGLYCAN-BINDING LYSIN DOMAIN"/>
    <property type="match status" value="1"/>
</dbReference>
<comment type="similarity">
    <text evidence="3">Belongs to the secreted LysM effector family.</text>
</comment>
<evidence type="ECO:0000313" key="8">
    <source>
        <dbReference type="Proteomes" id="UP000266234"/>
    </source>
</evidence>
<dbReference type="OrthoDB" id="2281372at2759"/>
<dbReference type="Proteomes" id="UP000266234">
    <property type="component" value="Unassembled WGS sequence"/>
</dbReference>
<accession>A0A395TA62</accession>
<dbReference type="InterPro" id="IPR018392">
    <property type="entry name" value="LysM"/>
</dbReference>
<dbReference type="GO" id="GO:0008061">
    <property type="term" value="F:chitin binding"/>
    <property type="evidence" value="ECO:0007669"/>
    <property type="project" value="UniProtKB-KW"/>
</dbReference>
<feature type="region of interest" description="Disordered" evidence="4">
    <location>
        <begin position="292"/>
        <end position="332"/>
    </location>
</feature>
<dbReference type="PANTHER" id="PTHR34997">
    <property type="entry name" value="AM15"/>
    <property type="match status" value="1"/>
</dbReference>
<keyword evidence="5" id="KW-0732">Signal</keyword>
<dbReference type="Gene3D" id="3.10.350.10">
    <property type="entry name" value="LysM domain"/>
    <property type="match status" value="1"/>
</dbReference>
<evidence type="ECO:0000259" key="6">
    <source>
        <dbReference type="PROSITE" id="PS51782"/>
    </source>
</evidence>
<protein>
    <recommendedName>
        <fullName evidence="6">LysM domain-containing protein</fullName>
    </recommendedName>
</protein>
<evidence type="ECO:0000256" key="3">
    <source>
        <dbReference type="ARBA" id="ARBA00044955"/>
    </source>
</evidence>
<feature type="chain" id="PRO_5017340941" description="LysM domain-containing protein" evidence="5">
    <location>
        <begin position="21"/>
        <end position="332"/>
    </location>
</feature>
<reference evidence="7 8" key="1">
    <citation type="journal article" date="2018" name="PLoS Pathog.">
        <title>Evolution of structural diversity of trichothecenes, a family of toxins produced by plant pathogenic and entomopathogenic fungi.</title>
        <authorList>
            <person name="Proctor R.H."/>
            <person name="McCormick S.P."/>
            <person name="Kim H.S."/>
            <person name="Cardoza R.E."/>
            <person name="Stanley A.M."/>
            <person name="Lindo L."/>
            <person name="Kelly A."/>
            <person name="Brown D.W."/>
            <person name="Lee T."/>
            <person name="Vaughan M.M."/>
            <person name="Alexander N.J."/>
            <person name="Busman M."/>
            <person name="Gutierrez S."/>
        </authorList>
    </citation>
    <scope>NUCLEOTIDE SEQUENCE [LARGE SCALE GENOMIC DNA]</scope>
    <source>
        <strain evidence="7 8">NRRL 20695</strain>
    </source>
</reference>
<dbReference type="EMBL" id="PXOG01000011">
    <property type="protein sequence ID" value="RGP81397.1"/>
    <property type="molecule type" value="Genomic_DNA"/>
</dbReference>
<keyword evidence="2" id="KW-0843">Virulence</keyword>
<dbReference type="AlphaFoldDB" id="A0A395TA62"/>
<dbReference type="STRING" id="694270.A0A395TA62"/>
<dbReference type="InterPro" id="IPR052210">
    <property type="entry name" value="LysM1-like"/>
</dbReference>
<feature type="signal peptide" evidence="5">
    <location>
        <begin position="1"/>
        <end position="20"/>
    </location>
</feature>
<sequence length="332" mass="37258">MKAIKANVIIFLNLSAAANAVQISNKGMTDVSPACAKALTTEIHCHDRVPEMNPNHHQKWVGDVELADKICTNTCADSLRSWNDTVTKDCAEEIDRPGSYLPTGFWLNSVGYWWQCFNETCVKDTHSGRYCQEIIDGFTKPKNFYRHVKTTEELCHPCYEKVLNVFSKSFLWTPNEMAWLYGESTEITYWKVELDLVHQKCGKHNSTVTPVDAPIETMIEEDIQGPTPSGPTDPGIPSDCSFYETINTGIGDCFRFASDWAITLKQFVEYNPTIGKDCSGIQLGHSYCVEVNNGKPRKKGSPEKPQSEEMGVVYADDEKSSSDQEILKGNSR</sequence>
<gene>
    <name evidence="7" type="ORF">FLONG3_541</name>
</gene>
<name>A0A395TA62_9HYPO</name>
<organism evidence="7 8">
    <name type="scientific">Fusarium longipes</name>
    <dbReference type="NCBI Taxonomy" id="694270"/>
    <lineage>
        <taxon>Eukaryota</taxon>
        <taxon>Fungi</taxon>
        <taxon>Dikarya</taxon>
        <taxon>Ascomycota</taxon>
        <taxon>Pezizomycotina</taxon>
        <taxon>Sordariomycetes</taxon>
        <taxon>Hypocreomycetidae</taxon>
        <taxon>Hypocreales</taxon>
        <taxon>Nectriaceae</taxon>
        <taxon>Fusarium</taxon>
    </lineage>
</organism>
<evidence type="ECO:0000256" key="4">
    <source>
        <dbReference type="SAM" id="MobiDB-lite"/>
    </source>
</evidence>